<accession>A0A8S1F7A2</accession>
<evidence type="ECO:0000256" key="6">
    <source>
        <dbReference type="SAM" id="Phobius"/>
    </source>
</evidence>
<sequence length="311" mass="35269">MVYAISIFIGIHTSLAIVGCFFNLFLIYLALFRTPRVIRSYTTLIINFAITDFFACFFDLFVEQRIIPAGTTLGYISSGICKHFGPKTCYVGYSLMLHCLSHSLWSLLLSFFYRYYILFKPAPTRLKLAAIIFTIYQVSLFQFIAMLFGYSDPVEVKEALRARFPHHDLSGVLSGTLHIISFSVLFPILHMTVPIAPVYVCILILRKLIIKRLTYKGINALTCQAALPGFYFFGVVSYAIGQLGIYNHLALEYFTFSSFLFIPLLSPVASFVFITPYRKFVKIILFKVTRIQHVEFSSVPHNGTSNLAVVG</sequence>
<reference evidence="7 8" key="1">
    <citation type="submission" date="2020-04" db="EMBL/GenBank/DDBJ databases">
        <authorList>
            <person name="Laetsch R D."/>
            <person name="Stevens L."/>
            <person name="Kumar S."/>
            <person name="Blaxter L. M."/>
        </authorList>
    </citation>
    <scope>NUCLEOTIDE SEQUENCE [LARGE SCALE GENOMIC DNA]</scope>
</reference>
<dbReference type="AlphaFoldDB" id="A0A8S1F7A2"/>
<comment type="similarity">
    <text evidence="2">Belongs to the nematode receptor-like protein srd family.</text>
</comment>
<feature type="transmembrane region" description="Helical" evidence="6">
    <location>
        <begin position="128"/>
        <end position="150"/>
    </location>
</feature>
<evidence type="ECO:0000256" key="3">
    <source>
        <dbReference type="ARBA" id="ARBA00022692"/>
    </source>
</evidence>
<dbReference type="OrthoDB" id="5808087at2759"/>
<dbReference type="GO" id="GO:0016020">
    <property type="term" value="C:membrane"/>
    <property type="evidence" value="ECO:0007669"/>
    <property type="project" value="UniProtKB-SubCell"/>
</dbReference>
<proteinExistence type="inferred from homology"/>
<feature type="transmembrane region" description="Helical" evidence="6">
    <location>
        <begin position="179"/>
        <end position="205"/>
    </location>
</feature>
<dbReference type="InterPro" id="IPR019421">
    <property type="entry name" value="7TM_GPCR_serpentine_rcpt_Srd"/>
</dbReference>
<dbReference type="PANTHER" id="PTHR22945:SF90">
    <property type="entry name" value="G_PROTEIN_RECEP_F1_2 DOMAIN-CONTAINING PROTEIN"/>
    <property type="match status" value="1"/>
</dbReference>
<evidence type="ECO:0000256" key="4">
    <source>
        <dbReference type="ARBA" id="ARBA00022989"/>
    </source>
</evidence>
<organism evidence="7 8">
    <name type="scientific">Caenorhabditis bovis</name>
    <dbReference type="NCBI Taxonomy" id="2654633"/>
    <lineage>
        <taxon>Eukaryota</taxon>
        <taxon>Metazoa</taxon>
        <taxon>Ecdysozoa</taxon>
        <taxon>Nematoda</taxon>
        <taxon>Chromadorea</taxon>
        <taxon>Rhabditida</taxon>
        <taxon>Rhabditina</taxon>
        <taxon>Rhabditomorpha</taxon>
        <taxon>Rhabditoidea</taxon>
        <taxon>Rhabditidae</taxon>
        <taxon>Peloderinae</taxon>
        <taxon>Caenorhabditis</taxon>
    </lineage>
</organism>
<gene>
    <name evidence="7" type="ORF">CBOVIS_LOCUS11328</name>
</gene>
<evidence type="ECO:0000313" key="8">
    <source>
        <dbReference type="Proteomes" id="UP000494206"/>
    </source>
</evidence>
<feature type="transmembrane region" description="Helical" evidence="6">
    <location>
        <begin position="6"/>
        <end position="32"/>
    </location>
</feature>
<protein>
    <recommendedName>
        <fullName evidence="9">G-protein coupled receptors family 1 profile domain-containing protein</fullName>
    </recommendedName>
</protein>
<feature type="transmembrane region" description="Helical" evidence="6">
    <location>
        <begin position="253"/>
        <end position="274"/>
    </location>
</feature>
<comment type="subcellular location">
    <subcellularLocation>
        <location evidence="1">Membrane</location>
        <topology evidence="1">Multi-pass membrane protein</topology>
    </subcellularLocation>
</comment>
<dbReference type="PANTHER" id="PTHR22945">
    <property type="entry name" value="SERPENTINE RECEPTOR, CLASS D DELTA"/>
    <property type="match status" value="1"/>
</dbReference>
<dbReference type="Pfam" id="PF10317">
    <property type="entry name" value="7TM_GPCR_Srd"/>
    <property type="match status" value="1"/>
</dbReference>
<dbReference type="Proteomes" id="UP000494206">
    <property type="component" value="Unassembled WGS sequence"/>
</dbReference>
<evidence type="ECO:0000256" key="5">
    <source>
        <dbReference type="ARBA" id="ARBA00023136"/>
    </source>
</evidence>
<feature type="transmembrane region" description="Helical" evidence="6">
    <location>
        <begin position="44"/>
        <end position="62"/>
    </location>
</feature>
<dbReference type="InterPro" id="IPR050920">
    <property type="entry name" value="Nematode_rcpt-like_delta"/>
</dbReference>
<feature type="transmembrane region" description="Helical" evidence="6">
    <location>
        <begin position="217"/>
        <end position="241"/>
    </location>
</feature>
<dbReference type="SUPFAM" id="SSF81321">
    <property type="entry name" value="Family A G protein-coupled receptor-like"/>
    <property type="match status" value="1"/>
</dbReference>
<comment type="caution">
    <text evidence="7">The sequence shown here is derived from an EMBL/GenBank/DDBJ whole genome shotgun (WGS) entry which is preliminary data.</text>
</comment>
<evidence type="ECO:0000256" key="2">
    <source>
        <dbReference type="ARBA" id="ARBA00009166"/>
    </source>
</evidence>
<keyword evidence="3 6" id="KW-0812">Transmembrane</keyword>
<keyword evidence="8" id="KW-1185">Reference proteome</keyword>
<keyword evidence="4 6" id="KW-1133">Transmembrane helix</keyword>
<evidence type="ECO:0000256" key="1">
    <source>
        <dbReference type="ARBA" id="ARBA00004141"/>
    </source>
</evidence>
<feature type="transmembrane region" description="Helical" evidence="6">
    <location>
        <begin position="95"/>
        <end position="116"/>
    </location>
</feature>
<evidence type="ECO:0000313" key="7">
    <source>
        <dbReference type="EMBL" id="CAB3409709.1"/>
    </source>
</evidence>
<dbReference type="EMBL" id="CADEPM010000009">
    <property type="protein sequence ID" value="CAB3409709.1"/>
    <property type="molecule type" value="Genomic_DNA"/>
</dbReference>
<evidence type="ECO:0008006" key="9">
    <source>
        <dbReference type="Google" id="ProtNLM"/>
    </source>
</evidence>
<keyword evidence="5 6" id="KW-0472">Membrane</keyword>
<name>A0A8S1F7A2_9PELO</name>